<organism evidence="1 2">
    <name type="scientific">Diploptera punctata</name>
    <name type="common">Pacific beetle cockroach</name>
    <dbReference type="NCBI Taxonomy" id="6984"/>
    <lineage>
        <taxon>Eukaryota</taxon>
        <taxon>Metazoa</taxon>
        <taxon>Ecdysozoa</taxon>
        <taxon>Arthropoda</taxon>
        <taxon>Hexapoda</taxon>
        <taxon>Insecta</taxon>
        <taxon>Pterygota</taxon>
        <taxon>Neoptera</taxon>
        <taxon>Polyneoptera</taxon>
        <taxon>Dictyoptera</taxon>
        <taxon>Blattodea</taxon>
        <taxon>Blaberoidea</taxon>
        <taxon>Blaberidae</taxon>
        <taxon>Diplopterinae</taxon>
        <taxon>Diploptera</taxon>
    </lineage>
</organism>
<gene>
    <name evidence="1" type="ORF">L9F63_011339</name>
</gene>
<keyword evidence="2" id="KW-1185">Reference proteome</keyword>
<dbReference type="Proteomes" id="UP001233999">
    <property type="component" value="Unassembled WGS sequence"/>
</dbReference>
<evidence type="ECO:0000313" key="1">
    <source>
        <dbReference type="EMBL" id="KAJ9597844.1"/>
    </source>
</evidence>
<evidence type="ECO:0000313" key="2">
    <source>
        <dbReference type="Proteomes" id="UP001233999"/>
    </source>
</evidence>
<feature type="non-terminal residue" evidence="1">
    <location>
        <position position="109"/>
    </location>
</feature>
<reference evidence="1" key="1">
    <citation type="journal article" date="2023" name="IScience">
        <title>Live-bearing cockroach genome reveals convergent evolutionary mechanisms linked to viviparity in insects and beyond.</title>
        <authorList>
            <person name="Fouks B."/>
            <person name="Harrison M.C."/>
            <person name="Mikhailova A.A."/>
            <person name="Marchal E."/>
            <person name="English S."/>
            <person name="Carruthers M."/>
            <person name="Jennings E.C."/>
            <person name="Chiamaka E.L."/>
            <person name="Frigard R.A."/>
            <person name="Pippel M."/>
            <person name="Attardo G.M."/>
            <person name="Benoit J.B."/>
            <person name="Bornberg-Bauer E."/>
            <person name="Tobe S.S."/>
        </authorList>
    </citation>
    <scope>NUCLEOTIDE SEQUENCE</scope>
    <source>
        <strain evidence="1">Stay&amp;Tobe</strain>
    </source>
</reference>
<sequence length="109" mass="12356">VPGSVNLTANLVLYASWVYDYGPEIRTQNVLLQVGRIKSFKEDKSNEYEEFLLQLRSNSDSRSDLQGKQVAHIVSNLLQYFSTLFITKTIFRISYLIAPGGPWGSRSIP</sequence>
<dbReference type="AlphaFoldDB" id="A0AAD8AF44"/>
<reference evidence="1" key="2">
    <citation type="submission" date="2023-05" db="EMBL/GenBank/DDBJ databases">
        <authorList>
            <person name="Fouks B."/>
        </authorList>
    </citation>
    <scope>NUCLEOTIDE SEQUENCE</scope>
    <source>
        <strain evidence="1">Stay&amp;Tobe</strain>
        <tissue evidence="1">Testes</tissue>
    </source>
</reference>
<comment type="caution">
    <text evidence="1">The sequence shown here is derived from an EMBL/GenBank/DDBJ whole genome shotgun (WGS) entry which is preliminary data.</text>
</comment>
<proteinExistence type="predicted"/>
<dbReference type="EMBL" id="JASPKZ010001584">
    <property type="protein sequence ID" value="KAJ9597844.1"/>
    <property type="molecule type" value="Genomic_DNA"/>
</dbReference>
<name>A0AAD8AF44_DIPPU</name>
<protein>
    <submittedName>
        <fullName evidence="1">Uncharacterized protein</fullName>
    </submittedName>
</protein>
<feature type="non-terminal residue" evidence="1">
    <location>
        <position position="1"/>
    </location>
</feature>
<accession>A0AAD8AF44</accession>